<proteinExistence type="inferred from homology"/>
<gene>
    <name evidence="9" type="ORF">EV44_g2063</name>
</gene>
<evidence type="ECO:0000256" key="4">
    <source>
        <dbReference type="ARBA" id="ARBA00022824"/>
    </source>
</evidence>
<evidence type="ECO:0000256" key="3">
    <source>
        <dbReference type="ARBA" id="ARBA00022692"/>
    </source>
</evidence>
<sequence length="348" mass="38787">MRSLLPMSSSKVFRPIPRRIDSNQPSTPLLTTGLMDDSPSRTQSALNLTSSTLKGIFSPKAFESDHETNFTSGRNDIKTPRKNSSFLNVPTRLKSITRPPKKNRIFDLTIRAILLFGTGICYGLLIQHLQDKPDLIFHEVQNETQHNISRLYLFLWGISGVAIGSLVPRVDASFSLHSTSSNKQNSPKDSAYALNENSKMEENNLLRQDWTPVIRSVGAFVGIAFALRKLPWSSTFQASLALSLVNPVLWYLVDRSKSGFFLSSVVGTLGTSILIILKSKKTVYPTLLSPIRTYYIAFTHGETEKKLDGLNLIDKENLEDAIWILSVLFCSCICFGNIGRRLALNSSS</sequence>
<dbReference type="AlphaFoldDB" id="A0A0B1PDX9"/>
<evidence type="ECO:0000256" key="1">
    <source>
        <dbReference type="ARBA" id="ARBA00004477"/>
    </source>
</evidence>
<dbReference type="STRING" id="52586.A0A0B1PDX9"/>
<dbReference type="Proteomes" id="UP000030854">
    <property type="component" value="Unassembled WGS sequence"/>
</dbReference>
<evidence type="ECO:0000256" key="5">
    <source>
        <dbReference type="ARBA" id="ARBA00022989"/>
    </source>
</evidence>
<evidence type="ECO:0000256" key="8">
    <source>
        <dbReference type="SAM" id="Phobius"/>
    </source>
</evidence>
<evidence type="ECO:0000313" key="9">
    <source>
        <dbReference type="EMBL" id="KHJ34804.1"/>
    </source>
</evidence>
<keyword evidence="4" id="KW-0256">Endoplasmic reticulum</keyword>
<keyword evidence="6 8" id="KW-0472">Membrane</keyword>
<dbReference type="InterPro" id="IPR025929">
    <property type="entry name" value="INSIG_fam"/>
</dbReference>
<dbReference type="EMBL" id="JNVN01000678">
    <property type="protein sequence ID" value="KHJ34804.1"/>
    <property type="molecule type" value="Genomic_DNA"/>
</dbReference>
<comment type="caution">
    <text evidence="9">The sequence shown here is derived from an EMBL/GenBank/DDBJ whole genome shotgun (WGS) entry which is preliminary data.</text>
</comment>
<dbReference type="Pfam" id="PF07281">
    <property type="entry name" value="INSIG"/>
    <property type="match status" value="1"/>
</dbReference>
<feature type="compositionally biased region" description="Polar residues" evidence="7">
    <location>
        <begin position="1"/>
        <end position="11"/>
    </location>
</feature>
<keyword evidence="5 8" id="KW-1133">Transmembrane helix</keyword>
<evidence type="ECO:0000256" key="7">
    <source>
        <dbReference type="SAM" id="MobiDB-lite"/>
    </source>
</evidence>
<dbReference type="PANTHER" id="PTHR15301:SF3">
    <property type="entry name" value="PROTEIN NSG1-RELATED"/>
    <property type="match status" value="1"/>
</dbReference>
<keyword evidence="10" id="KW-1185">Reference proteome</keyword>
<feature type="region of interest" description="Disordered" evidence="7">
    <location>
        <begin position="1"/>
        <end position="43"/>
    </location>
</feature>
<evidence type="ECO:0000313" key="10">
    <source>
        <dbReference type="Proteomes" id="UP000030854"/>
    </source>
</evidence>
<keyword evidence="3 8" id="KW-0812">Transmembrane</keyword>
<feature type="region of interest" description="Disordered" evidence="7">
    <location>
        <begin position="65"/>
        <end position="84"/>
    </location>
</feature>
<dbReference type="OMA" id="YGVITVH"/>
<feature type="transmembrane region" description="Helical" evidence="8">
    <location>
        <begin position="149"/>
        <end position="167"/>
    </location>
</feature>
<reference evidence="9 10" key="1">
    <citation type="journal article" date="2014" name="BMC Genomics">
        <title>Adaptive genomic structural variation in the grape powdery mildew pathogen, Erysiphe necator.</title>
        <authorList>
            <person name="Jones L."/>
            <person name="Riaz S."/>
            <person name="Morales-Cruz A."/>
            <person name="Amrine K.C."/>
            <person name="McGuire B."/>
            <person name="Gubler W.D."/>
            <person name="Walker M.A."/>
            <person name="Cantu D."/>
        </authorList>
    </citation>
    <scope>NUCLEOTIDE SEQUENCE [LARGE SCALE GENOMIC DNA]</scope>
    <source>
        <strain evidence="10">c</strain>
    </source>
</reference>
<feature type="transmembrane region" description="Helical" evidence="8">
    <location>
        <begin position="236"/>
        <end position="253"/>
    </location>
</feature>
<feature type="transmembrane region" description="Helical" evidence="8">
    <location>
        <begin position="260"/>
        <end position="277"/>
    </location>
</feature>
<evidence type="ECO:0000256" key="6">
    <source>
        <dbReference type="ARBA" id="ARBA00023136"/>
    </source>
</evidence>
<dbReference type="GO" id="GO:0005789">
    <property type="term" value="C:endoplasmic reticulum membrane"/>
    <property type="evidence" value="ECO:0007669"/>
    <property type="project" value="UniProtKB-SubCell"/>
</dbReference>
<dbReference type="HOGENOM" id="CLU_039316_1_0_1"/>
<accession>A0A0B1PDX9</accession>
<dbReference type="GO" id="GO:0016126">
    <property type="term" value="P:sterol biosynthetic process"/>
    <property type="evidence" value="ECO:0007669"/>
    <property type="project" value="TreeGrafter"/>
</dbReference>
<feature type="transmembrane region" description="Helical" evidence="8">
    <location>
        <begin position="108"/>
        <end position="129"/>
    </location>
</feature>
<comment type="subcellular location">
    <subcellularLocation>
        <location evidence="1">Endoplasmic reticulum membrane</location>
        <topology evidence="1">Multi-pass membrane protein</topology>
    </subcellularLocation>
</comment>
<protein>
    <submittedName>
        <fullName evidence="9">Putative insig domain protein</fullName>
    </submittedName>
</protein>
<comment type="similarity">
    <text evidence="2">Belongs to the INSIG family.</text>
</comment>
<dbReference type="PANTHER" id="PTHR15301">
    <property type="entry name" value="INSULIN-INDUCED GENE 1"/>
    <property type="match status" value="1"/>
</dbReference>
<evidence type="ECO:0000256" key="2">
    <source>
        <dbReference type="ARBA" id="ARBA00007475"/>
    </source>
</evidence>
<name>A0A0B1PDX9_UNCNE</name>
<organism evidence="9 10">
    <name type="scientific">Uncinula necator</name>
    <name type="common">Grape powdery mildew</name>
    <dbReference type="NCBI Taxonomy" id="52586"/>
    <lineage>
        <taxon>Eukaryota</taxon>
        <taxon>Fungi</taxon>
        <taxon>Dikarya</taxon>
        <taxon>Ascomycota</taxon>
        <taxon>Pezizomycotina</taxon>
        <taxon>Leotiomycetes</taxon>
        <taxon>Erysiphales</taxon>
        <taxon>Erysiphaceae</taxon>
        <taxon>Erysiphe</taxon>
    </lineage>
</organism>
<feature type="transmembrane region" description="Helical" evidence="8">
    <location>
        <begin position="321"/>
        <end position="339"/>
    </location>
</feature>